<dbReference type="Proteomes" id="UP001165960">
    <property type="component" value="Unassembled WGS sequence"/>
</dbReference>
<reference evidence="1" key="1">
    <citation type="submission" date="2022-04" db="EMBL/GenBank/DDBJ databases">
        <title>Genome of the entomopathogenic fungus Entomophthora muscae.</title>
        <authorList>
            <person name="Elya C."/>
            <person name="Lovett B.R."/>
            <person name="Lee E."/>
            <person name="Macias A.M."/>
            <person name="Hajek A.E."/>
            <person name="De Bivort B.L."/>
            <person name="Kasson M.T."/>
            <person name="De Fine Licht H.H."/>
            <person name="Stajich J.E."/>
        </authorList>
    </citation>
    <scope>NUCLEOTIDE SEQUENCE</scope>
    <source>
        <strain evidence="1">Berkeley</strain>
    </source>
</reference>
<dbReference type="EMBL" id="QTSX02005707">
    <property type="protein sequence ID" value="KAJ9058769.1"/>
    <property type="molecule type" value="Genomic_DNA"/>
</dbReference>
<protein>
    <submittedName>
        <fullName evidence="1">Uncharacterized protein</fullName>
    </submittedName>
</protein>
<keyword evidence="2" id="KW-1185">Reference proteome</keyword>
<organism evidence="1 2">
    <name type="scientific">Entomophthora muscae</name>
    <dbReference type="NCBI Taxonomy" id="34485"/>
    <lineage>
        <taxon>Eukaryota</taxon>
        <taxon>Fungi</taxon>
        <taxon>Fungi incertae sedis</taxon>
        <taxon>Zoopagomycota</taxon>
        <taxon>Entomophthoromycotina</taxon>
        <taxon>Entomophthoromycetes</taxon>
        <taxon>Entomophthorales</taxon>
        <taxon>Entomophthoraceae</taxon>
        <taxon>Entomophthora</taxon>
    </lineage>
</organism>
<proteinExistence type="predicted"/>
<evidence type="ECO:0000313" key="1">
    <source>
        <dbReference type="EMBL" id="KAJ9058769.1"/>
    </source>
</evidence>
<gene>
    <name evidence="1" type="ORF">DSO57_1008845</name>
</gene>
<evidence type="ECO:0000313" key="2">
    <source>
        <dbReference type="Proteomes" id="UP001165960"/>
    </source>
</evidence>
<sequence length="196" mass="20783">METDCATRPNSTMSNGQVFPQREHPETCLQLAQSTPSVKKVTHSKPQAGNKPAPYHQVGKAGDRNLSTPGFALKSKILGVGTIPALDAAVGPVLGPKSYAQALVGLAGPGRDNFSCTVLPVKAYPPLNWKNPMTPAAKPVRNNDQPGQDGPPTSKTTVPENLKNDHEESNQTAEPEMPSLTTQIVPEECPEAIACE</sequence>
<accession>A0ACC2S8Z1</accession>
<name>A0ACC2S8Z1_9FUNG</name>
<comment type="caution">
    <text evidence="1">The sequence shown here is derived from an EMBL/GenBank/DDBJ whole genome shotgun (WGS) entry which is preliminary data.</text>
</comment>